<evidence type="ECO:0000313" key="3">
    <source>
        <dbReference type="EMBL" id="KAG0661864.1"/>
    </source>
</evidence>
<feature type="region of interest" description="Disordered" evidence="1">
    <location>
        <begin position="33"/>
        <end position="58"/>
    </location>
</feature>
<dbReference type="OrthoDB" id="16820at2759"/>
<protein>
    <recommendedName>
        <fullName evidence="2">VOC domain-containing protein</fullName>
    </recommendedName>
</protein>
<dbReference type="InterPro" id="IPR037523">
    <property type="entry name" value="VOC_core"/>
</dbReference>
<dbReference type="PROSITE" id="PS51819">
    <property type="entry name" value="VOC"/>
    <property type="match status" value="1"/>
</dbReference>
<sequence>MDARTGAGTPTQERRTTTCTRALLSLAPEPAKGAEVRMDEVRLGSRQPVSRGKRDYDPLQEPDKRGIRFVPAIPDRRQARSQLRAFFILPASFPASQLPRISHVLELILYASHLPRSVDFYRSTLRLGEPFLSNDRIAGFSLGNGTTLLLFQRGATTKDLPMRAPDAPSPFNTPAIIPAHGLSDKDDQVRLKTHFALAVDKPEDVDAWERELGEKGVPLLGKVQWPGGGRSVYFSDPDEHVGELASRGIWPHY</sequence>
<dbReference type="SUPFAM" id="SSF54593">
    <property type="entry name" value="Glyoxalase/Bleomycin resistance protein/Dihydroxybiphenyl dioxygenase"/>
    <property type="match status" value="1"/>
</dbReference>
<dbReference type="Pfam" id="PF00903">
    <property type="entry name" value="Glyoxalase"/>
    <property type="match status" value="1"/>
</dbReference>
<reference evidence="3 4" key="1">
    <citation type="submission" date="2020-11" db="EMBL/GenBank/DDBJ databases">
        <title>Kefir isolates.</title>
        <authorList>
            <person name="Marcisauskas S."/>
            <person name="Kim Y."/>
            <person name="Blasche S."/>
        </authorList>
    </citation>
    <scope>NUCLEOTIDE SEQUENCE [LARGE SCALE GENOMIC DNA]</scope>
    <source>
        <strain evidence="3 4">KR</strain>
    </source>
</reference>
<dbReference type="Proteomes" id="UP000777482">
    <property type="component" value="Unassembled WGS sequence"/>
</dbReference>
<dbReference type="InterPro" id="IPR029068">
    <property type="entry name" value="Glyas_Bleomycin-R_OHBP_Dase"/>
</dbReference>
<feature type="compositionally biased region" description="Basic and acidic residues" evidence="1">
    <location>
        <begin position="33"/>
        <end position="43"/>
    </location>
</feature>
<dbReference type="AlphaFoldDB" id="A0A9P7B6R9"/>
<evidence type="ECO:0000256" key="1">
    <source>
        <dbReference type="SAM" id="MobiDB-lite"/>
    </source>
</evidence>
<dbReference type="Gene3D" id="3.10.180.10">
    <property type="entry name" value="2,3-Dihydroxybiphenyl 1,2-Dioxygenase, domain 1"/>
    <property type="match status" value="1"/>
</dbReference>
<evidence type="ECO:0000313" key="4">
    <source>
        <dbReference type="Proteomes" id="UP000777482"/>
    </source>
</evidence>
<dbReference type="InterPro" id="IPR004360">
    <property type="entry name" value="Glyas_Fos-R_dOase_dom"/>
</dbReference>
<keyword evidence="4" id="KW-1185">Reference proteome</keyword>
<dbReference type="EMBL" id="PUHQ01000031">
    <property type="protein sequence ID" value="KAG0661864.1"/>
    <property type="molecule type" value="Genomic_DNA"/>
</dbReference>
<comment type="caution">
    <text evidence="3">The sequence shown here is derived from an EMBL/GenBank/DDBJ whole genome shotgun (WGS) entry which is preliminary data.</text>
</comment>
<accession>A0A9P7B6R9</accession>
<proteinExistence type="predicted"/>
<feature type="domain" description="VOC" evidence="2">
    <location>
        <begin position="100"/>
        <end position="247"/>
    </location>
</feature>
<name>A0A9P7B6R9_RHOMI</name>
<organism evidence="3 4">
    <name type="scientific">Rhodotorula mucilaginosa</name>
    <name type="common">Yeast</name>
    <name type="synonym">Rhodotorula rubra</name>
    <dbReference type="NCBI Taxonomy" id="5537"/>
    <lineage>
        <taxon>Eukaryota</taxon>
        <taxon>Fungi</taxon>
        <taxon>Dikarya</taxon>
        <taxon>Basidiomycota</taxon>
        <taxon>Pucciniomycotina</taxon>
        <taxon>Microbotryomycetes</taxon>
        <taxon>Sporidiobolales</taxon>
        <taxon>Sporidiobolaceae</taxon>
        <taxon>Rhodotorula</taxon>
    </lineage>
</organism>
<gene>
    <name evidence="3" type="ORF">C6P46_003755</name>
</gene>
<evidence type="ECO:0000259" key="2">
    <source>
        <dbReference type="PROSITE" id="PS51819"/>
    </source>
</evidence>